<dbReference type="RefSeq" id="WP_168388389.1">
    <property type="nucleotide sequence ID" value="NZ_PSZO01000112.1"/>
</dbReference>
<proteinExistence type="predicted"/>
<reference evidence="1 2" key="1">
    <citation type="submission" date="2018-02" db="EMBL/GenBank/DDBJ databases">
        <title>Mycoplasma marinum and Mycoplasma todarodis sp. nov., moderately halophilic and psychrotolerant mycoplasmas isolated from cephalopods.</title>
        <authorList>
            <person name="Viver T."/>
        </authorList>
    </citation>
    <scope>NUCLEOTIDE SEQUENCE [LARGE SCALE GENOMIC DNA]</scope>
    <source>
        <strain evidence="1 2">PE</strain>
    </source>
</reference>
<dbReference type="AlphaFoldDB" id="A0A4R0XI31"/>
<feature type="non-terminal residue" evidence="1">
    <location>
        <position position="1"/>
    </location>
</feature>
<name>A0A4R0XI31_9MOLU</name>
<keyword evidence="2" id="KW-1185">Reference proteome</keyword>
<feature type="non-terminal residue" evidence="1">
    <location>
        <position position="211"/>
    </location>
</feature>
<evidence type="ECO:0000313" key="2">
    <source>
        <dbReference type="Proteomes" id="UP000294192"/>
    </source>
</evidence>
<evidence type="ECO:0000313" key="1">
    <source>
        <dbReference type="EMBL" id="TCG10246.1"/>
    </source>
</evidence>
<sequence length="211" mass="25352">DYISNFFDENASIEELENIYHEEMGHLNFEEGFQVAYSSYSLFSLLYIHEPTREIMITNQFLQIGLGYVCKKWKYTKPIFSNLSIQPKIRQLLYSATLLGYISYVIFLKSNNIETIKHNGIIYPKWKFYPHKSRVIRWTGEKEEKQVSESLEKLIGFSLWNFSSFIRKYQLFLEIKLKKSGIEYKKIFFGINREIWTELNEEFQRIFPKIT</sequence>
<protein>
    <submittedName>
        <fullName evidence="1">Uncharacterized protein</fullName>
    </submittedName>
</protein>
<gene>
    <name evidence="1" type="ORF">C4B24_05080</name>
</gene>
<accession>A0A4R0XI31</accession>
<comment type="caution">
    <text evidence="1">The sequence shown here is derived from an EMBL/GenBank/DDBJ whole genome shotgun (WGS) entry which is preliminary data.</text>
</comment>
<dbReference type="EMBL" id="PSZO01000112">
    <property type="protein sequence ID" value="TCG10246.1"/>
    <property type="molecule type" value="Genomic_DNA"/>
</dbReference>
<dbReference type="Proteomes" id="UP000294192">
    <property type="component" value="Unassembled WGS sequence"/>
</dbReference>
<organism evidence="1 2">
    <name type="scientific">Mycoplasma marinum</name>
    <dbReference type="NCBI Taxonomy" id="1937190"/>
    <lineage>
        <taxon>Bacteria</taxon>
        <taxon>Bacillati</taxon>
        <taxon>Mycoplasmatota</taxon>
        <taxon>Mollicutes</taxon>
        <taxon>Mycoplasmataceae</taxon>
        <taxon>Mycoplasma</taxon>
    </lineage>
</organism>